<accession>A0ABV4XUL1</accession>
<name>A0ABV4XUL1_9CYAN</name>
<proteinExistence type="predicted"/>
<dbReference type="SUPFAM" id="SSF52540">
    <property type="entry name" value="P-loop containing nucleoside triphosphate hydrolases"/>
    <property type="match status" value="1"/>
</dbReference>
<gene>
    <name evidence="1" type="ORF">ACE1CI_21100</name>
</gene>
<dbReference type="RefSeq" id="WP_413265046.1">
    <property type="nucleotide sequence ID" value="NZ_JBHFNR010000156.1"/>
</dbReference>
<protein>
    <submittedName>
        <fullName evidence="1">Uncharacterized protein</fullName>
    </submittedName>
</protein>
<dbReference type="InterPro" id="IPR027417">
    <property type="entry name" value="P-loop_NTPase"/>
</dbReference>
<dbReference type="EMBL" id="JBHFNR010000156">
    <property type="protein sequence ID" value="MFB2895409.1"/>
    <property type="molecule type" value="Genomic_DNA"/>
</dbReference>
<dbReference type="Gene3D" id="3.40.50.300">
    <property type="entry name" value="P-loop containing nucleotide triphosphate hydrolases"/>
    <property type="match status" value="1"/>
</dbReference>
<keyword evidence="2" id="KW-1185">Reference proteome</keyword>
<evidence type="ECO:0000313" key="2">
    <source>
        <dbReference type="Proteomes" id="UP001576784"/>
    </source>
</evidence>
<sequence>MFDPITTAVVLAFVAGISGTTTVFKWEDINYALRGKRIGILGDKAVGKTTLFNYLRDGKKPENYIQTLKDTLDKKEIINNFEGLGVNILFRKTTDISGSEDFYPAWKEIFLNSDIIFYLFRTDFLLNGNSKAIERIEADLQQITGWIESYNSWQTLLNKTVQKKWFFIVGNHWIDDRDYQMVGSKNQSDYIDKVVEKTVIKNQRQKIMDTISKCRFVKYQVKLVLGSLATSNDMDILLKKVFEIVLEK</sequence>
<dbReference type="Pfam" id="PF08477">
    <property type="entry name" value="Roc"/>
    <property type="match status" value="1"/>
</dbReference>
<evidence type="ECO:0000313" key="1">
    <source>
        <dbReference type="EMBL" id="MFB2895409.1"/>
    </source>
</evidence>
<reference evidence="1 2" key="1">
    <citation type="submission" date="2024-09" db="EMBL/GenBank/DDBJ databases">
        <title>Floridaenema gen nov. (Aerosakkonemataceae, Aerosakkonematales ord. nov., Cyanobacteria) from benthic tropical and subtropical fresh waters, with the description of four new species.</title>
        <authorList>
            <person name="Moretto J.A."/>
            <person name="Berthold D.E."/>
            <person name="Lefler F.W."/>
            <person name="Huang I.-S."/>
            <person name="Laughinghouse H. IV."/>
        </authorList>
    </citation>
    <scope>NUCLEOTIDE SEQUENCE [LARGE SCALE GENOMIC DNA]</scope>
    <source>
        <strain evidence="1 2">BLCC-F50</strain>
    </source>
</reference>
<organism evidence="1 2">
    <name type="scientific">Floridaenema flaviceps BLCC-F50</name>
    <dbReference type="NCBI Taxonomy" id="3153642"/>
    <lineage>
        <taxon>Bacteria</taxon>
        <taxon>Bacillati</taxon>
        <taxon>Cyanobacteriota</taxon>
        <taxon>Cyanophyceae</taxon>
        <taxon>Oscillatoriophycideae</taxon>
        <taxon>Aerosakkonematales</taxon>
        <taxon>Aerosakkonemataceae</taxon>
        <taxon>Floridanema</taxon>
        <taxon>Floridanema flaviceps</taxon>
    </lineage>
</organism>
<comment type="caution">
    <text evidence="1">The sequence shown here is derived from an EMBL/GenBank/DDBJ whole genome shotgun (WGS) entry which is preliminary data.</text>
</comment>
<dbReference type="Proteomes" id="UP001576784">
    <property type="component" value="Unassembled WGS sequence"/>
</dbReference>